<dbReference type="InterPro" id="IPR043159">
    <property type="entry name" value="Lectin_gal-bd_sf"/>
</dbReference>
<dbReference type="PROSITE" id="PS50228">
    <property type="entry name" value="SUEL_LECTIN"/>
    <property type="match status" value="1"/>
</dbReference>
<evidence type="ECO:0000256" key="3">
    <source>
        <dbReference type="ARBA" id="ARBA00012756"/>
    </source>
</evidence>
<evidence type="ECO:0000313" key="9">
    <source>
        <dbReference type="Proteomes" id="UP000243975"/>
    </source>
</evidence>
<dbReference type="EC" id="3.2.1.23" evidence="3"/>
<feature type="domain" description="SUEL-type lectin" evidence="7">
    <location>
        <begin position="479"/>
        <end position="564"/>
    </location>
</feature>
<dbReference type="InterPro" id="IPR008979">
    <property type="entry name" value="Galactose-bd-like_sf"/>
</dbReference>
<dbReference type="Pfam" id="PF21467">
    <property type="entry name" value="BetaGal_gal-bd"/>
    <property type="match status" value="1"/>
</dbReference>
<evidence type="ECO:0000259" key="7">
    <source>
        <dbReference type="PROSITE" id="PS50228"/>
    </source>
</evidence>
<dbReference type="Gene3D" id="2.60.120.740">
    <property type="match status" value="1"/>
</dbReference>
<keyword evidence="9" id="KW-1185">Reference proteome</keyword>
<keyword evidence="4" id="KW-0732">Signal</keyword>
<dbReference type="GO" id="GO:0004565">
    <property type="term" value="F:beta-galactosidase activity"/>
    <property type="evidence" value="ECO:0007669"/>
    <property type="project" value="UniProtKB-EC"/>
</dbReference>
<dbReference type="SUPFAM" id="SSF51445">
    <property type="entry name" value="(Trans)glycosidases"/>
    <property type="match status" value="1"/>
</dbReference>
<organism evidence="8 9">
    <name type="scientific">Cynara cardunculus var. scolymus</name>
    <name type="common">Globe artichoke</name>
    <name type="synonym">Cynara scolymus</name>
    <dbReference type="NCBI Taxonomy" id="59895"/>
    <lineage>
        <taxon>Eukaryota</taxon>
        <taxon>Viridiplantae</taxon>
        <taxon>Streptophyta</taxon>
        <taxon>Embryophyta</taxon>
        <taxon>Tracheophyta</taxon>
        <taxon>Spermatophyta</taxon>
        <taxon>Magnoliopsida</taxon>
        <taxon>eudicotyledons</taxon>
        <taxon>Gunneridae</taxon>
        <taxon>Pentapetalae</taxon>
        <taxon>asterids</taxon>
        <taxon>campanulids</taxon>
        <taxon>Asterales</taxon>
        <taxon>Asteraceae</taxon>
        <taxon>Carduoideae</taxon>
        <taxon>Cardueae</taxon>
        <taxon>Carduinae</taxon>
        <taxon>Cynara</taxon>
    </lineage>
</organism>
<comment type="caution">
    <text evidence="8">The sequence shown here is derived from an EMBL/GenBank/DDBJ whole genome shotgun (WGS) entry which is preliminary data.</text>
</comment>
<sequence>MTPACLPDLCQYHGGTNFGRTAGGPYITTSYDYNAPLDEYGNLNQPKYGHLKELHAILHSMEKLLTHGDVSNQDLGNSISTNLITLTSLINFVGDMYMQVTTYKTSDGSGCFLSNTNTTADAMVNFQGAWYDVPAWSVSVLPDCKNEAYNTAKVNTETWVMEMKANDAEHEPADLKWVWRPEIIDDTVIRGDGQRTASKLMDQKVANDVSDYLWYMTSVNLDENDPIWSEDMRLRVNCTGQVLHAFVNGEYVGKQYAKYGIYNYVFEKKIQLKPGPNQITLLSATIGFQHYGSKFDVVANGVSGPVEIVGKKNDIRVIKDVSSQKWSYKAGINSIDRNNKLLKVDSSKWKAQELPTQRKMTWYKTTFKAPIGRDPVALDLEGLGKGLAWVNGMSIGRYWPSNIAEDKNCTNKACDYRGKYDNYKCVRYCGKASQRWYHVPRSFLVEGEMNELVLFEEFGGNPSLVKVQTVRVGRTCGNAYENKTMEIRCQGGSIRDVIFASFGDVQGRCGSFAKGACQEKNDALHIIKKECVGKEQCLVRADEGVFGSKNCQGLRKRLVAEAVC</sequence>
<dbReference type="GO" id="GO:0030246">
    <property type="term" value="F:carbohydrate binding"/>
    <property type="evidence" value="ECO:0007669"/>
    <property type="project" value="InterPro"/>
</dbReference>
<evidence type="ECO:0000256" key="4">
    <source>
        <dbReference type="ARBA" id="ARBA00022729"/>
    </source>
</evidence>
<dbReference type="Gramene" id="KVH94050">
    <property type="protein sequence ID" value="KVH94050"/>
    <property type="gene ID" value="Ccrd_003907"/>
</dbReference>
<dbReference type="Pfam" id="PF01301">
    <property type="entry name" value="Glyco_hydro_35"/>
    <property type="match status" value="1"/>
</dbReference>
<reference evidence="8 9" key="1">
    <citation type="journal article" date="2016" name="Sci. Rep.">
        <title>The genome sequence of the outbreeding globe artichoke constructed de novo incorporating a phase-aware low-pass sequencing strategy of F1 progeny.</title>
        <authorList>
            <person name="Scaglione D."/>
            <person name="Reyes-Chin-Wo S."/>
            <person name="Acquadro A."/>
            <person name="Froenicke L."/>
            <person name="Portis E."/>
            <person name="Beitel C."/>
            <person name="Tirone M."/>
            <person name="Mauro R."/>
            <person name="Lo Monaco A."/>
            <person name="Mauromicale G."/>
            <person name="Faccioli P."/>
            <person name="Cattivelli L."/>
            <person name="Rieseberg L."/>
            <person name="Michelmore R."/>
            <person name="Lanteri S."/>
        </authorList>
    </citation>
    <scope>NUCLEOTIDE SEQUENCE [LARGE SCALE GENOMIC DNA]</scope>
    <source>
        <strain evidence="8">2C</strain>
    </source>
</reference>
<keyword evidence="5" id="KW-0378">Hydrolase</keyword>
<name>A0A103XNQ5_CYNCS</name>
<evidence type="ECO:0000313" key="8">
    <source>
        <dbReference type="EMBL" id="KVH94050.1"/>
    </source>
</evidence>
<dbReference type="Pfam" id="PF17834">
    <property type="entry name" value="GHD"/>
    <property type="match status" value="1"/>
</dbReference>
<evidence type="ECO:0000256" key="5">
    <source>
        <dbReference type="ARBA" id="ARBA00022801"/>
    </source>
</evidence>
<dbReference type="GO" id="GO:0005975">
    <property type="term" value="P:carbohydrate metabolic process"/>
    <property type="evidence" value="ECO:0007669"/>
    <property type="project" value="InterPro"/>
</dbReference>
<dbReference type="InterPro" id="IPR048913">
    <property type="entry name" value="BetaGal_gal-bd"/>
</dbReference>
<protein>
    <recommendedName>
        <fullName evidence="3">beta-galactosidase</fullName>
        <ecNumber evidence="3">3.2.1.23</ecNumber>
    </recommendedName>
</protein>
<gene>
    <name evidence="8" type="ORF">Ccrd_003907</name>
</gene>
<dbReference type="OMA" id="MSLRVNC"/>
<comment type="similarity">
    <text evidence="2">Belongs to the glycosyl hydrolase 35 family.</text>
</comment>
<dbReference type="InterPro" id="IPR000922">
    <property type="entry name" value="Lectin_gal-bd_dom"/>
</dbReference>
<dbReference type="EMBL" id="LEKV01004577">
    <property type="protein sequence ID" value="KVH94050.1"/>
    <property type="molecule type" value="Genomic_DNA"/>
</dbReference>
<dbReference type="PANTHER" id="PTHR23421">
    <property type="entry name" value="BETA-GALACTOSIDASE RELATED"/>
    <property type="match status" value="1"/>
</dbReference>
<keyword evidence="6" id="KW-0326">Glycosidase</keyword>
<dbReference type="InterPro" id="IPR017853">
    <property type="entry name" value="GH"/>
</dbReference>
<dbReference type="Gene3D" id="2.60.120.260">
    <property type="entry name" value="Galactose-binding domain-like"/>
    <property type="match status" value="2"/>
</dbReference>
<dbReference type="PRINTS" id="PR00742">
    <property type="entry name" value="GLHYDRLASE35"/>
</dbReference>
<dbReference type="Proteomes" id="UP000243975">
    <property type="component" value="Unassembled WGS sequence"/>
</dbReference>
<dbReference type="InterPro" id="IPR041392">
    <property type="entry name" value="GHD"/>
</dbReference>
<proteinExistence type="inferred from homology"/>
<comment type="catalytic activity">
    <reaction evidence="1">
        <text>Hydrolysis of terminal non-reducing beta-D-galactose residues in beta-D-galactosides.</text>
        <dbReference type="EC" id="3.2.1.23"/>
    </reaction>
</comment>
<accession>A0A103XNQ5</accession>
<dbReference type="SUPFAM" id="SSF49785">
    <property type="entry name" value="Galactose-binding domain-like"/>
    <property type="match status" value="2"/>
</dbReference>
<dbReference type="CDD" id="cd22842">
    <property type="entry name" value="Gal_Rha_Lectin_BGal"/>
    <property type="match status" value="1"/>
</dbReference>
<dbReference type="InterPro" id="IPR031330">
    <property type="entry name" value="Gly_Hdrlase_35_cat"/>
</dbReference>
<dbReference type="AlphaFoldDB" id="A0A103XNQ5"/>
<evidence type="ECO:0000256" key="1">
    <source>
        <dbReference type="ARBA" id="ARBA00001412"/>
    </source>
</evidence>
<evidence type="ECO:0000256" key="6">
    <source>
        <dbReference type="ARBA" id="ARBA00023295"/>
    </source>
</evidence>
<evidence type="ECO:0000256" key="2">
    <source>
        <dbReference type="ARBA" id="ARBA00009809"/>
    </source>
</evidence>
<dbReference type="Pfam" id="PF02140">
    <property type="entry name" value="SUEL_Lectin"/>
    <property type="match status" value="1"/>
</dbReference>
<dbReference type="InterPro" id="IPR001944">
    <property type="entry name" value="Glycoside_Hdrlase_35"/>
</dbReference>